<feature type="binding site" evidence="7">
    <location>
        <begin position="73"/>
        <end position="76"/>
    </location>
    <ligand>
        <name>NADP(+)</name>
        <dbReference type="ChEBI" id="CHEBI:58349"/>
    </ligand>
</feature>
<reference evidence="11 12" key="1">
    <citation type="submission" date="2019-11" db="EMBL/GenBank/DDBJ databases">
        <title>Whole genome sequencing identifies a novel species of the genus Arsenicicoccus isolated from human blood.</title>
        <authorList>
            <person name="Jeong J.H."/>
            <person name="Kweon O.J."/>
            <person name="Kim H.R."/>
            <person name="Kim T.-H."/>
            <person name="Ha S.-M."/>
            <person name="Lee M.-K."/>
        </authorList>
    </citation>
    <scope>NUCLEOTIDE SEQUENCE [LARGE SCALE GENOMIC DNA]</scope>
    <source>
        <strain evidence="11 12">MKL-02</strain>
    </source>
</reference>
<keyword evidence="2 5" id="KW-0521">NADP</keyword>
<feature type="domain" description="Pyrroline-5-carboxylate reductase catalytic N-terminal" evidence="9">
    <location>
        <begin position="8"/>
        <end position="102"/>
    </location>
</feature>
<evidence type="ECO:0000256" key="3">
    <source>
        <dbReference type="ARBA" id="ARBA00023002"/>
    </source>
</evidence>
<dbReference type="InterPro" id="IPR008927">
    <property type="entry name" value="6-PGluconate_DH-like_C_sf"/>
</dbReference>
<comment type="subcellular location">
    <subcellularLocation>
        <location evidence="5">Cytoplasm</location>
    </subcellularLocation>
</comment>
<dbReference type="InterPro" id="IPR053790">
    <property type="entry name" value="P5CR-like_CS"/>
</dbReference>
<evidence type="ECO:0000313" key="12">
    <source>
        <dbReference type="Proteomes" id="UP000431092"/>
    </source>
</evidence>
<dbReference type="Pfam" id="PF14748">
    <property type="entry name" value="P5CR_dimer"/>
    <property type="match status" value="1"/>
</dbReference>
<dbReference type="GO" id="GO:0005737">
    <property type="term" value="C:cytoplasm"/>
    <property type="evidence" value="ECO:0007669"/>
    <property type="project" value="UniProtKB-SubCell"/>
</dbReference>
<dbReference type="AlphaFoldDB" id="A0A6I3J1D5"/>
<dbReference type="PANTHER" id="PTHR11645:SF0">
    <property type="entry name" value="PYRROLINE-5-CARBOXYLATE REDUCTASE 3"/>
    <property type="match status" value="1"/>
</dbReference>
<evidence type="ECO:0000256" key="7">
    <source>
        <dbReference type="PIRSR" id="PIRSR000193-1"/>
    </source>
</evidence>
<proteinExistence type="inferred from homology"/>
<dbReference type="RefSeq" id="WP_154594476.1">
    <property type="nucleotide sequence ID" value="NZ_WLVL01000048.1"/>
</dbReference>
<name>A0A6I3J1D5_9MICO</name>
<dbReference type="SUPFAM" id="SSF51735">
    <property type="entry name" value="NAD(P)-binding Rossmann-fold domains"/>
    <property type="match status" value="1"/>
</dbReference>
<evidence type="ECO:0000256" key="2">
    <source>
        <dbReference type="ARBA" id="ARBA00022857"/>
    </source>
</evidence>
<dbReference type="FunFam" id="1.10.3730.10:FF:000001">
    <property type="entry name" value="Pyrroline-5-carboxylate reductase"/>
    <property type="match status" value="1"/>
</dbReference>
<keyword evidence="5 8" id="KW-0028">Amino-acid biosynthesis</keyword>
<keyword evidence="3 5" id="KW-0560">Oxidoreductase</keyword>
<keyword evidence="5 8" id="KW-0641">Proline biosynthesis</keyword>
<dbReference type="EMBL" id="WLVL01000048">
    <property type="protein sequence ID" value="MTB73216.1"/>
    <property type="molecule type" value="Genomic_DNA"/>
</dbReference>
<comment type="catalytic activity">
    <reaction evidence="5 8">
        <text>L-proline + NADP(+) = (S)-1-pyrroline-5-carboxylate + NADPH + 2 H(+)</text>
        <dbReference type="Rhea" id="RHEA:14109"/>
        <dbReference type="ChEBI" id="CHEBI:15378"/>
        <dbReference type="ChEBI" id="CHEBI:17388"/>
        <dbReference type="ChEBI" id="CHEBI:57783"/>
        <dbReference type="ChEBI" id="CHEBI:58349"/>
        <dbReference type="ChEBI" id="CHEBI:60039"/>
        <dbReference type="EC" id="1.5.1.2"/>
    </reaction>
</comment>
<dbReference type="Proteomes" id="UP000431092">
    <property type="component" value="Unassembled WGS sequence"/>
</dbReference>
<dbReference type="SUPFAM" id="SSF48179">
    <property type="entry name" value="6-phosphogluconate dehydrogenase C-terminal domain-like"/>
    <property type="match status" value="1"/>
</dbReference>
<dbReference type="Pfam" id="PF03807">
    <property type="entry name" value="F420_oxidored"/>
    <property type="match status" value="1"/>
</dbReference>
<comment type="pathway">
    <text evidence="5 8">Amino-acid biosynthesis; L-proline biosynthesis; L-proline from L-glutamate 5-semialdehyde: step 1/1.</text>
</comment>
<feature type="binding site" evidence="7">
    <location>
        <position position="40"/>
    </location>
    <ligand>
        <name>NADP(+)</name>
        <dbReference type="ChEBI" id="CHEBI:58349"/>
    </ligand>
</feature>
<gene>
    <name evidence="5 11" type="primary">proC</name>
    <name evidence="11" type="ORF">GGG17_14840</name>
</gene>
<evidence type="ECO:0000256" key="8">
    <source>
        <dbReference type="RuleBase" id="RU003903"/>
    </source>
</evidence>
<dbReference type="Gene3D" id="3.40.50.720">
    <property type="entry name" value="NAD(P)-binding Rossmann-like Domain"/>
    <property type="match status" value="1"/>
</dbReference>
<dbReference type="PANTHER" id="PTHR11645">
    <property type="entry name" value="PYRROLINE-5-CARBOXYLATE REDUCTASE"/>
    <property type="match status" value="1"/>
</dbReference>
<dbReference type="GO" id="GO:0004735">
    <property type="term" value="F:pyrroline-5-carboxylate reductase activity"/>
    <property type="evidence" value="ECO:0007669"/>
    <property type="project" value="UniProtKB-UniRule"/>
</dbReference>
<comment type="catalytic activity">
    <reaction evidence="5">
        <text>L-proline + NAD(+) = (S)-1-pyrroline-5-carboxylate + NADH + 2 H(+)</text>
        <dbReference type="Rhea" id="RHEA:14105"/>
        <dbReference type="ChEBI" id="CHEBI:15378"/>
        <dbReference type="ChEBI" id="CHEBI:17388"/>
        <dbReference type="ChEBI" id="CHEBI:57540"/>
        <dbReference type="ChEBI" id="CHEBI:57945"/>
        <dbReference type="ChEBI" id="CHEBI:60039"/>
        <dbReference type="EC" id="1.5.1.2"/>
    </reaction>
</comment>
<dbReference type="PIRSF" id="PIRSF000193">
    <property type="entry name" value="Pyrrol-5-carb_rd"/>
    <property type="match status" value="1"/>
</dbReference>
<organism evidence="11 12">
    <name type="scientific">Arsenicicoccus cauae</name>
    <dbReference type="NCBI Taxonomy" id="2663847"/>
    <lineage>
        <taxon>Bacteria</taxon>
        <taxon>Bacillati</taxon>
        <taxon>Actinomycetota</taxon>
        <taxon>Actinomycetes</taxon>
        <taxon>Micrococcales</taxon>
        <taxon>Intrasporangiaceae</taxon>
        <taxon>Arsenicicoccus</taxon>
    </lineage>
</organism>
<evidence type="ECO:0000256" key="5">
    <source>
        <dbReference type="HAMAP-Rule" id="MF_01925"/>
    </source>
</evidence>
<evidence type="ECO:0000256" key="6">
    <source>
        <dbReference type="NCBIfam" id="TIGR00112"/>
    </source>
</evidence>
<comment type="caution">
    <text evidence="11">The sequence shown here is derived from an EMBL/GenBank/DDBJ whole genome shotgun (WGS) entry which is preliminary data.</text>
</comment>
<keyword evidence="5" id="KW-0963">Cytoplasm</keyword>
<dbReference type="NCBIfam" id="TIGR00112">
    <property type="entry name" value="proC"/>
    <property type="match status" value="1"/>
</dbReference>
<evidence type="ECO:0000256" key="4">
    <source>
        <dbReference type="ARBA" id="ARBA00058118"/>
    </source>
</evidence>
<evidence type="ECO:0000259" key="10">
    <source>
        <dbReference type="Pfam" id="PF14748"/>
    </source>
</evidence>
<dbReference type="EC" id="1.5.1.2" evidence="5 6"/>
<dbReference type="InterPro" id="IPR029036">
    <property type="entry name" value="P5CR_dimer"/>
</dbReference>
<dbReference type="PROSITE" id="PS00521">
    <property type="entry name" value="P5CR"/>
    <property type="match status" value="1"/>
</dbReference>
<feature type="domain" description="Pyrroline-5-carboxylate reductase dimerisation" evidence="10">
    <location>
        <begin position="165"/>
        <end position="269"/>
    </location>
</feature>
<evidence type="ECO:0000256" key="1">
    <source>
        <dbReference type="ARBA" id="ARBA00005525"/>
    </source>
</evidence>
<dbReference type="UniPathway" id="UPA00098">
    <property type="reaction ID" value="UER00361"/>
</dbReference>
<dbReference type="Gene3D" id="1.10.3730.10">
    <property type="entry name" value="ProC C-terminal domain-like"/>
    <property type="match status" value="1"/>
</dbReference>
<dbReference type="GO" id="GO:0055129">
    <property type="term" value="P:L-proline biosynthetic process"/>
    <property type="evidence" value="ECO:0007669"/>
    <property type="project" value="UniProtKB-UniRule"/>
</dbReference>
<accession>A0A6I3J1D5</accession>
<dbReference type="InterPro" id="IPR028939">
    <property type="entry name" value="P5C_Rdtase_cat_N"/>
</dbReference>
<comment type="similarity">
    <text evidence="1 5 8">Belongs to the pyrroline-5-carboxylate reductase family.</text>
</comment>
<comment type="function">
    <text evidence="4 5">Catalyzes the reduction of 1-pyrroline-5-carboxylate (PCA) to L-proline.</text>
</comment>
<evidence type="ECO:0000259" key="9">
    <source>
        <dbReference type="Pfam" id="PF03807"/>
    </source>
</evidence>
<dbReference type="InterPro" id="IPR000304">
    <property type="entry name" value="Pyrroline-COOH_reductase"/>
</dbReference>
<dbReference type="HAMAP" id="MF_01925">
    <property type="entry name" value="P5C_reductase"/>
    <property type="match status" value="1"/>
</dbReference>
<dbReference type="InterPro" id="IPR036291">
    <property type="entry name" value="NAD(P)-bd_dom_sf"/>
</dbReference>
<keyword evidence="12" id="KW-1185">Reference proteome</keyword>
<evidence type="ECO:0000313" key="11">
    <source>
        <dbReference type="EMBL" id="MTB73216.1"/>
    </source>
</evidence>
<sequence length="273" mass="27180">MPDLASCTIAFYGVGAMGSAILAALVRGGHPADQVLAVDTSSERLRELAEAYAVRTTSDVAEAAGAADVHVVAVKPGDVPALLDAMAGGLGAGDLVVSVAAGVMSAAIEEHLPDAVAVARVMPNTPALVGQGMAVVSPGSRCGDEALALARSVLEPSGAVLSLPEKHLDAVTGVSGSGPAYAFYLAEAMTEGGVLMGLPRDVATTLTVQTLLGAATMLAEGEDSATILRERVSSPGGTTTAGLAVLDERATRAAVVAAVRAATERSAELGRAR</sequence>
<protein>
    <recommendedName>
        <fullName evidence="5 6">Pyrroline-5-carboxylate reductase</fullName>
        <shortName evidence="5">P5C reductase</shortName>
        <shortName evidence="5">P5CR</shortName>
        <ecNumber evidence="5 6">1.5.1.2</ecNumber>
    </recommendedName>
    <alternativeName>
        <fullName evidence="5">PCA reductase</fullName>
    </alternativeName>
</protein>